<feature type="region of interest" description="Disordered" evidence="1">
    <location>
        <begin position="248"/>
        <end position="280"/>
    </location>
</feature>
<dbReference type="InterPro" id="IPR000008">
    <property type="entry name" value="C2_dom"/>
</dbReference>
<feature type="compositionally biased region" description="Basic and acidic residues" evidence="1">
    <location>
        <begin position="453"/>
        <end position="463"/>
    </location>
</feature>
<dbReference type="SUPFAM" id="SSF49562">
    <property type="entry name" value="C2 domain (Calcium/lipid-binding domain, CaLB)"/>
    <property type="match status" value="1"/>
</dbReference>
<dbReference type="InterPro" id="IPR035892">
    <property type="entry name" value="C2_domain_sf"/>
</dbReference>
<dbReference type="GO" id="GO:0005886">
    <property type="term" value="C:plasma membrane"/>
    <property type="evidence" value="ECO:0007669"/>
    <property type="project" value="TreeGrafter"/>
</dbReference>
<dbReference type="PANTHER" id="PTHR37412">
    <property type="entry name" value="C2 DOMAIN-CONTAINING PROTEIN 5"/>
    <property type="match status" value="1"/>
</dbReference>
<reference evidence="3" key="1">
    <citation type="journal article" date="2018" name="PLoS Negl. Trop. Dis.">
        <title>Sialome diversity of ticks revealed by RNAseq of single tick salivary glands.</title>
        <authorList>
            <person name="Perner J."/>
            <person name="Kropackova S."/>
            <person name="Kopacek P."/>
            <person name="Ribeiro J.M."/>
        </authorList>
    </citation>
    <scope>NUCLEOTIDE SEQUENCE</scope>
    <source>
        <strain evidence="3">Siblings of single egg batch collected in Ceske Budejovice</strain>
        <tissue evidence="3">Salivary glands</tissue>
    </source>
</reference>
<dbReference type="CDD" id="cd08688">
    <property type="entry name" value="C2_KIAA0528-like"/>
    <property type="match status" value="1"/>
</dbReference>
<dbReference type="Gene3D" id="2.60.40.150">
    <property type="entry name" value="C2 domain"/>
    <property type="match status" value="1"/>
</dbReference>
<dbReference type="AlphaFoldDB" id="A0A147BR81"/>
<feature type="region of interest" description="Disordered" evidence="1">
    <location>
        <begin position="453"/>
        <end position="475"/>
    </location>
</feature>
<dbReference type="Pfam" id="PF00168">
    <property type="entry name" value="C2"/>
    <property type="match status" value="1"/>
</dbReference>
<accession>A0A147BR81</accession>
<dbReference type="Pfam" id="PF23028">
    <property type="entry name" value="YbjQ_3"/>
    <property type="match status" value="1"/>
</dbReference>
<dbReference type="GO" id="GO:0010828">
    <property type="term" value="P:positive regulation of D-glucose transmembrane transport"/>
    <property type="evidence" value="ECO:0007669"/>
    <property type="project" value="TreeGrafter"/>
</dbReference>
<evidence type="ECO:0000313" key="3">
    <source>
        <dbReference type="EMBL" id="JAR93277.1"/>
    </source>
</evidence>
<dbReference type="InterPro" id="IPR056430">
    <property type="entry name" value="C2CD5_YbjQ-like_dom"/>
</dbReference>
<protein>
    <submittedName>
        <fullName evidence="3">Putative ca2+-dependent phospholipid-binding protein</fullName>
    </submittedName>
</protein>
<dbReference type="GO" id="GO:0031340">
    <property type="term" value="P:positive regulation of vesicle fusion"/>
    <property type="evidence" value="ECO:0007669"/>
    <property type="project" value="TreeGrafter"/>
</dbReference>
<name>A0A147BR81_IXORI</name>
<dbReference type="GO" id="GO:0005544">
    <property type="term" value="F:calcium-dependent phospholipid binding"/>
    <property type="evidence" value="ECO:0007669"/>
    <property type="project" value="InterPro"/>
</dbReference>
<evidence type="ECO:0000256" key="1">
    <source>
        <dbReference type="SAM" id="MobiDB-lite"/>
    </source>
</evidence>
<dbReference type="Pfam" id="PF23025">
    <property type="entry name" value="YbjQ_2"/>
    <property type="match status" value="3"/>
</dbReference>
<dbReference type="InterPro" id="IPR038983">
    <property type="entry name" value="C2CD5"/>
</dbReference>
<dbReference type="GO" id="GO:0072659">
    <property type="term" value="P:protein localization to plasma membrane"/>
    <property type="evidence" value="ECO:0007669"/>
    <property type="project" value="TreeGrafter"/>
</dbReference>
<dbReference type="GO" id="GO:0005509">
    <property type="term" value="F:calcium ion binding"/>
    <property type="evidence" value="ECO:0007669"/>
    <property type="project" value="TreeGrafter"/>
</dbReference>
<feature type="compositionally biased region" description="Basic and acidic residues" evidence="1">
    <location>
        <begin position="624"/>
        <end position="639"/>
    </location>
</feature>
<evidence type="ECO:0000259" key="2">
    <source>
        <dbReference type="PROSITE" id="PS50004"/>
    </source>
</evidence>
<dbReference type="SMART" id="SM00239">
    <property type="entry name" value="C2"/>
    <property type="match status" value="1"/>
</dbReference>
<dbReference type="InterPro" id="IPR037785">
    <property type="entry name" value="C2_C2CD5"/>
</dbReference>
<proteinExistence type="predicted"/>
<dbReference type="GO" id="GO:0065002">
    <property type="term" value="P:intracellular protein transmembrane transport"/>
    <property type="evidence" value="ECO:0007669"/>
    <property type="project" value="TreeGrafter"/>
</dbReference>
<dbReference type="InterPro" id="IPR057815">
    <property type="entry name" value="C2CD5_C"/>
</dbReference>
<dbReference type="PANTHER" id="PTHR37412:SF2">
    <property type="entry name" value="C2 DOMAIN-CONTAINING PROTEIN 5"/>
    <property type="match status" value="1"/>
</dbReference>
<dbReference type="GO" id="GO:0090314">
    <property type="term" value="P:positive regulation of protein targeting to membrane"/>
    <property type="evidence" value="ECO:0007669"/>
    <property type="project" value="TreeGrafter"/>
</dbReference>
<dbReference type="EMBL" id="GEGO01002127">
    <property type="protein sequence ID" value="JAR93277.1"/>
    <property type="molecule type" value="Transcribed_RNA"/>
</dbReference>
<sequence length="918" mass="100794">MPGKVRVKLLAARNLPVMDRASEACDAFGEVKLGNTCFKTEICKKSLNPQWNSDWFRFEVDDEELQDEPLQIRIMDYDTYSANDAIGKVYIDLNPLLVKEVGSTLSGWLPIYDTMHGIRGEVNLVVRIDLFSDSNRYRESSCGVRFFYSSGVPLGHYAQAILGFVEELVVNDDPEYKWIDKIRTPRASNEARQTLFFKLSGEVQRRIGHKALELGGNAVVGYQQCFDLEGESGVVVRGIGTAVTLVPTGRPPSLSPLREALRESPSEESPPPHRPAQGVVADPPLVPGVLRAAVLPALPGTIAAVPLLQRASDPDLHAGLAAATGTSSGSSAGGAARQFIIRPALARESLEMLEYPFITMKQFPHGFIRSIGGVVSARSVKLLDQINNPDEPETRDAWWTELRKEIRSHTRSLSCNVVLGYIETTNICDEVAILSASGTAVLLNPVADRELSSGARHADKRAPDPSSGKVSADSVDEPLSKQDCKLCHIPYSEVSVPFQAQLIKCAMCRRSKVPDILFMTIEPPPGMPVTGKSCLIQARVCRNKKDLKGEQNAREISDSLPFLEFELHRQILSKLKLKNMNVIFGLKVQVSVGERVIAGIATGTGACLTALPLPSSPLPKLVSGRKDQFVSEPNGKDSDTSEDERDGVDLPAKRGACIVQLDDAEDAVSLLREPHMPEGFAMCNTELMPGLDGFSCNLQLFMQTYRAKLFPGIHPSRILSQHFDHIIQSLFVKLRKLVPCCLASLSFHIELPDQDELQVAVLGTAVGLEDGVVDVRAATRTASAVDADAELIFPMDEERVADRANAQSQKQHRMHRLSNLRYQELCRERHGVDLTSLDHVPGGKTEKYLGNLDFFFIRESTGIREEGGLNGFVQGFMTEILAIVRAHVSSLGGNAVVAFRMTQCVLLHNPHKNQGYDQ</sequence>
<feature type="domain" description="C2" evidence="2">
    <location>
        <begin position="1"/>
        <end position="109"/>
    </location>
</feature>
<dbReference type="Pfam" id="PF23128">
    <property type="entry name" value="YbjQ_4"/>
    <property type="match status" value="1"/>
</dbReference>
<feature type="region of interest" description="Disordered" evidence="1">
    <location>
        <begin position="622"/>
        <end position="648"/>
    </location>
</feature>
<organism evidence="3">
    <name type="scientific">Ixodes ricinus</name>
    <name type="common">Common tick</name>
    <name type="synonym">Acarus ricinus</name>
    <dbReference type="NCBI Taxonomy" id="34613"/>
    <lineage>
        <taxon>Eukaryota</taxon>
        <taxon>Metazoa</taxon>
        <taxon>Ecdysozoa</taxon>
        <taxon>Arthropoda</taxon>
        <taxon>Chelicerata</taxon>
        <taxon>Arachnida</taxon>
        <taxon>Acari</taxon>
        <taxon>Parasitiformes</taxon>
        <taxon>Ixodida</taxon>
        <taxon>Ixodoidea</taxon>
        <taxon>Ixodidae</taxon>
        <taxon>Ixodinae</taxon>
        <taxon>Ixodes</taxon>
    </lineage>
</organism>
<dbReference type="InterPro" id="IPR056431">
    <property type="entry name" value="C2CD5_YbjQ-rel_dom"/>
</dbReference>
<dbReference type="PROSITE" id="PS50004">
    <property type="entry name" value="C2"/>
    <property type="match status" value="1"/>
</dbReference>